<proteinExistence type="inferred from homology"/>
<reference evidence="11" key="4">
    <citation type="submission" date="2025-08" db="UniProtKB">
        <authorList>
            <consortium name="Ensembl"/>
        </authorList>
    </citation>
    <scope>IDENTIFICATION</scope>
</reference>
<reference evidence="11" key="5">
    <citation type="submission" date="2025-09" db="UniProtKB">
        <authorList>
            <consortium name="Ensembl"/>
        </authorList>
    </citation>
    <scope>IDENTIFICATION</scope>
</reference>
<sequence>MSVAMRQTFNQFLHKNCMTDLLANLEAKTAVNRSYIVLGVMGLVALHLVFGCGASVLSNLTGFGFPAYDTPCLTYRVGYGVCSIAEFFSDHCLSWFHFYMLTCSFLPWCMGPNPSNGAELLYRCIIPPFFLKQESQVDNVVNHLKVKAKETADAITKEAKKAAMNLLGEKKKSLQQMFHPGSFKNHHLLHSEPEPTKG</sequence>
<dbReference type="Proteomes" id="UP000472240">
    <property type="component" value="Chromosome 24"/>
</dbReference>
<evidence type="ECO:0000256" key="3">
    <source>
        <dbReference type="ARBA" id="ARBA00008573"/>
    </source>
</evidence>
<dbReference type="OMA" id="YWIVYSY"/>
<keyword evidence="12" id="KW-1185">Reference proteome</keyword>
<dbReference type="GO" id="GO:0033017">
    <property type="term" value="C:sarcoplasmic reticulum membrane"/>
    <property type="evidence" value="ECO:0007669"/>
    <property type="project" value="UniProtKB-SubCell"/>
</dbReference>
<dbReference type="InParanoid" id="A0A671FYW3"/>
<dbReference type="PANTHER" id="PTHR12300">
    <property type="entry name" value="HVA22-LIKE PROTEINS"/>
    <property type="match status" value="1"/>
</dbReference>
<evidence type="ECO:0000256" key="4">
    <source>
        <dbReference type="ARBA" id="ARBA00022692"/>
    </source>
</evidence>
<evidence type="ECO:0000256" key="6">
    <source>
        <dbReference type="ARBA" id="ARBA00022951"/>
    </source>
</evidence>
<evidence type="ECO:0000313" key="11">
    <source>
        <dbReference type="Ensembl" id="ENSRFEP00010030654.1"/>
    </source>
</evidence>
<comment type="similarity">
    <text evidence="3 10">Belongs to the DP1 family.</text>
</comment>
<keyword evidence="7 10" id="KW-1133">Transmembrane helix</keyword>
<dbReference type="Pfam" id="PF03134">
    <property type="entry name" value="TB2_DP1_HVA22"/>
    <property type="match status" value="1"/>
</dbReference>
<keyword evidence="8 10" id="KW-0472">Membrane</keyword>
<keyword evidence="5" id="KW-0256">Endoplasmic reticulum</keyword>
<comment type="caution">
    <text evidence="10">Lacks conserved residue(s) required for the propagation of feature annotation.</text>
</comment>
<dbReference type="InterPro" id="IPR004345">
    <property type="entry name" value="TB2_DP1_HVA22"/>
</dbReference>
<dbReference type="GeneTree" id="ENSGT00940000157873"/>
<evidence type="ECO:0000256" key="8">
    <source>
        <dbReference type="ARBA" id="ARBA00023136"/>
    </source>
</evidence>
<name>A0A671FYW3_RHIFE</name>
<evidence type="ECO:0000256" key="2">
    <source>
        <dbReference type="ARBA" id="ARBA00004477"/>
    </source>
</evidence>
<reference evidence="12" key="3">
    <citation type="submission" date="2018-12" db="EMBL/GenBank/DDBJ databases">
        <title>G10K-VGP greater horseshoe bat female genome, primary haplotype.</title>
        <authorList>
            <person name="Teeling E."/>
            <person name="Myers G."/>
            <person name="Vernes S."/>
            <person name="Pippel M."/>
            <person name="Winkler S."/>
            <person name="Fedrigo O."/>
            <person name="Rhie A."/>
            <person name="Koren S."/>
            <person name="Phillippy A."/>
            <person name="Lewin H."/>
            <person name="Damas J."/>
            <person name="Howe K."/>
            <person name="Mountcastle J."/>
            <person name="Jarvis E.D."/>
        </authorList>
    </citation>
    <scope>NUCLEOTIDE SEQUENCE [LARGE SCALE GENOMIC DNA]</scope>
</reference>
<protein>
    <recommendedName>
        <fullName evidence="10">Receptor expression-enhancing protein</fullName>
    </recommendedName>
</protein>
<comment type="subcellular location">
    <subcellularLocation>
        <location evidence="2">Endoplasmic reticulum membrane</location>
        <topology evidence="2">Multi-pass membrane protein</topology>
    </subcellularLocation>
    <subcellularLocation>
        <location evidence="10">Membrane</location>
        <topology evidence="10">Multi-pass membrane protein</topology>
    </subcellularLocation>
    <subcellularLocation>
        <location evidence="1">Sarcoplasmic reticulum membrane</location>
        <topology evidence="1">Multi-pass membrane protein</topology>
    </subcellularLocation>
</comment>
<dbReference type="PANTHER" id="PTHR12300:SF93">
    <property type="entry name" value="RECEPTOR EXPRESSION-ENHANCING PROTEIN 5"/>
    <property type="match status" value="1"/>
</dbReference>
<evidence type="ECO:0000256" key="9">
    <source>
        <dbReference type="ARBA" id="ARBA00037732"/>
    </source>
</evidence>
<comment type="function">
    <text evidence="9">Plays an essential role in heart function and development by regulating the organization and function of the sarcoplasmic reticulum in cardiomyocytes.</text>
</comment>
<dbReference type="AlphaFoldDB" id="A0A671FYW3"/>
<evidence type="ECO:0000313" key="12">
    <source>
        <dbReference type="Proteomes" id="UP000472240"/>
    </source>
</evidence>
<reference evidence="11 12" key="2">
    <citation type="journal article" date="2018" name="Annu Rev Anim Biosci">
        <title>Bat Biology, Genomes, and the Bat1K Project: To Generate Chromosome-Level Genomes for All Living Bat Species.</title>
        <authorList>
            <person name="Teeling E.C."/>
            <person name="Vernes S.C."/>
            <person name="Davalos L.M."/>
            <person name="Ray D.A."/>
            <person name="Gilbert M.T.P."/>
            <person name="Myers E."/>
        </authorList>
    </citation>
    <scope>NUCLEOTIDE SEQUENCE</scope>
</reference>
<reference evidence="11 12" key="1">
    <citation type="journal article" date="2015" name="Annu Rev Anim Biosci">
        <title>The Genome 10K Project: a way forward.</title>
        <authorList>
            <person name="Koepfli K.P."/>
            <person name="Paten B."/>
            <person name="O'Brien S.J."/>
            <person name="Koepfli K.P."/>
            <person name="Paten B."/>
            <person name="Antunes A."/>
            <person name="Belov K."/>
            <person name="Bustamante C."/>
            <person name="Castoe T.A."/>
            <person name="Clawson H."/>
            <person name="Crawford A.J."/>
            <person name="Diekhans M."/>
            <person name="Distel D."/>
            <person name="Durbin R."/>
            <person name="Earl D."/>
            <person name="Fujita M.K."/>
            <person name="Gamble T."/>
            <person name="Georges A."/>
            <person name="Gemmell N."/>
            <person name="Gilbert M.T."/>
            <person name="Graves J.M."/>
            <person name="Green R.E."/>
            <person name="Hickey G."/>
            <person name="Jarvis E.D."/>
            <person name="Johnson W."/>
            <person name="Komissarov A."/>
            <person name="Korf I."/>
            <person name="Kuhn R."/>
            <person name="Larkin D.M."/>
            <person name="Lewin H."/>
            <person name="Lopez J.V."/>
            <person name="Ma J."/>
            <person name="Marques-Bonet T."/>
            <person name="Miller W."/>
            <person name="Murphy R."/>
            <person name="Pevzner P."/>
            <person name="Shapiro B."/>
            <person name="Steiner C."/>
            <person name="Tamazian G."/>
            <person name="Venkatesh B."/>
            <person name="Wang J."/>
            <person name="Wayne R."/>
            <person name="Wiley E."/>
            <person name="Yang H."/>
            <person name="Zhang G."/>
            <person name="Haussler D."/>
            <person name="Ryder O."/>
            <person name="O'Brien S.J."/>
        </authorList>
    </citation>
    <scope>NUCLEOTIDE SEQUENCE</scope>
</reference>
<organism evidence="11 12">
    <name type="scientific">Rhinolophus ferrumequinum</name>
    <name type="common">Greater horseshoe bat</name>
    <dbReference type="NCBI Taxonomy" id="59479"/>
    <lineage>
        <taxon>Eukaryota</taxon>
        <taxon>Metazoa</taxon>
        <taxon>Chordata</taxon>
        <taxon>Craniata</taxon>
        <taxon>Vertebrata</taxon>
        <taxon>Euteleostomi</taxon>
        <taxon>Mammalia</taxon>
        <taxon>Eutheria</taxon>
        <taxon>Laurasiatheria</taxon>
        <taxon>Chiroptera</taxon>
        <taxon>Yinpterochiroptera</taxon>
        <taxon>Rhinolophoidea</taxon>
        <taxon>Rhinolophidae</taxon>
        <taxon>Rhinolophinae</taxon>
        <taxon>Rhinolophus</taxon>
    </lineage>
</organism>
<dbReference type="Ensembl" id="ENSRFET00010033246.1">
    <property type="protein sequence ID" value="ENSRFEP00010030654.1"/>
    <property type="gene ID" value="ENSRFEG00010020298.1"/>
</dbReference>
<evidence type="ECO:0000256" key="5">
    <source>
        <dbReference type="ARBA" id="ARBA00022824"/>
    </source>
</evidence>
<keyword evidence="4 10" id="KW-0812">Transmembrane</keyword>
<feature type="transmembrane region" description="Helical" evidence="10">
    <location>
        <begin position="35"/>
        <end position="57"/>
    </location>
</feature>
<evidence type="ECO:0000256" key="7">
    <source>
        <dbReference type="ARBA" id="ARBA00022989"/>
    </source>
</evidence>
<accession>A0A671FYW3</accession>
<evidence type="ECO:0000256" key="1">
    <source>
        <dbReference type="ARBA" id="ARBA00004326"/>
    </source>
</evidence>
<evidence type="ECO:0000256" key="10">
    <source>
        <dbReference type="RuleBase" id="RU362006"/>
    </source>
</evidence>
<keyword evidence="6" id="KW-0703">Sarcoplasmic reticulum</keyword>